<dbReference type="InterPro" id="IPR013078">
    <property type="entry name" value="His_Pase_superF_clade-1"/>
</dbReference>
<evidence type="ECO:0000313" key="1">
    <source>
        <dbReference type="EMBL" id="WPK26202.1"/>
    </source>
</evidence>
<sequence>MTLQTIYIARHGFRSNWLPPPHPPNPTGIDSDPVLAPHGEEQAVELAAHISKLQDKPQFILSSPFYRCIQTSSPIAAQLGVKIAIDRGVGEWFKRTRGIVPIPAGYEQLQPHFPDVLGDELLWNGSGIVPGADGEDENEIFARSAKFWTAFVPAFEAQYPEITSIVIVTHAATKIALGMQLLKALSVHDNIQFQGETTKLRAGACSIDKYVLESDLWTLKENGRTDFLKDGEEMNWNFDAVFEAGSDEDIKARQLAQNIANAEIKKEEHKGEEFEVRSSL</sequence>
<keyword evidence="2" id="KW-1185">Reference proteome</keyword>
<protein>
    <submittedName>
        <fullName evidence="1">Uncharacterized protein</fullName>
    </submittedName>
</protein>
<dbReference type="InterPro" id="IPR029033">
    <property type="entry name" value="His_PPase_superfam"/>
</dbReference>
<proteinExistence type="predicted"/>
<dbReference type="GeneID" id="88174613"/>
<dbReference type="EMBL" id="CP138897">
    <property type="protein sequence ID" value="WPK26202.1"/>
    <property type="molecule type" value="Genomic_DNA"/>
</dbReference>
<dbReference type="Proteomes" id="UP001338582">
    <property type="component" value="Chromosome 4"/>
</dbReference>
<dbReference type="RefSeq" id="XP_062878583.1">
    <property type="nucleotide sequence ID" value="XM_063022513.1"/>
</dbReference>
<dbReference type="Gene3D" id="3.40.50.1240">
    <property type="entry name" value="Phosphoglycerate mutase-like"/>
    <property type="match status" value="1"/>
</dbReference>
<dbReference type="CDD" id="cd07067">
    <property type="entry name" value="HP_PGM_like"/>
    <property type="match status" value="1"/>
</dbReference>
<evidence type="ECO:0000313" key="2">
    <source>
        <dbReference type="Proteomes" id="UP001338582"/>
    </source>
</evidence>
<dbReference type="AlphaFoldDB" id="A0AAX4HE77"/>
<dbReference type="InterPro" id="IPR051710">
    <property type="entry name" value="Phosphatase_SH3-domain"/>
</dbReference>
<accession>A0AAX4HE77</accession>
<dbReference type="PANTHER" id="PTHR16469">
    <property type="entry name" value="UBIQUITIN-ASSOCIATED AND SH3 DOMAIN-CONTAINING BA-RELATED"/>
    <property type="match status" value="1"/>
</dbReference>
<dbReference type="SUPFAM" id="SSF53254">
    <property type="entry name" value="Phosphoglycerate mutase-like"/>
    <property type="match status" value="1"/>
</dbReference>
<organism evidence="1 2">
    <name type="scientific">Australozyma saopauloensis</name>
    <dbReference type="NCBI Taxonomy" id="291208"/>
    <lineage>
        <taxon>Eukaryota</taxon>
        <taxon>Fungi</taxon>
        <taxon>Dikarya</taxon>
        <taxon>Ascomycota</taxon>
        <taxon>Saccharomycotina</taxon>
        <taxon>Pichiomycetes</taxon>
        <taxon>Metschnikowiaceae</taxon>
        <taxon>Australozyma</taxon>
    </lineage>
</organism>
<dbReference type="FunFam" id="3.40.50.1240:FF:000034">
    <property type="entry name" value="Transcription factor TFIIIC subunit"/>
    <property type="match status" value="1"/>
</dbReference>
<gene>
    <name evidence="1" type="ORF">PUMCH_003550</name>
</gene>
<dbReference type="KEGG" id="asau:88174613"/>
<dbReference type="GO" id="GO:0016791">
    <property type="term" value="F:phosphatase activity"/>
    <property type="evidence" value="ECO:0007669"/>
    <property type="project" value="UniProtKB-ARBA"/>
</dbReference>
<dbReference type="PANTHER" id="PTHR16469:SF51">
    <property type="entry name" value="TRANSCRIPTION FACTOR TAU 55 KDA SUBUNIT"/>
    <property type="match status" value="1"/>
</dbReference>
<reference evidence="1 2" key="1">
    <citation type="submission" date="2023-10" db="EMBL/GenBank/DDBJ databases">
        <title>Draft Genome Sequence of Candida saopaulonensis from a very Premature Infant with Sepsis.</title>
        <authorList>
            <person name="Ning Y."/>
            <person name="Dai R."/>
            <person name="Xiao M."/>
            <person name="Xu Y."/>
            <person name="Yan Q."/>
            <person name="Zhang L."/>
        </authorList>
    </citation>
    <scope>NUCLEOTIDE SEQUENCE [LARGE SCALE GENOMIC DNA]</scope>
    <source>
        <strain evidence="1 2">19XY460</strain>
    </source>
</reference>
<dbReference type="Pfam" id="PF00300">
    <property type="entry name" value="His_Phos_1"/>
    <property type="match status" value="1"/>
</dbReference>
<dbReference type="SMART" id="SM00855">
    <property type="entry name" value="PGAM"/>
    <property type="match status" value="1"/>
</dbReference>
<name>A0AAX4HE77_9ASCO</name>